<name>A0A1I3RVT9_9BACL</name>
<dbReference type="Gene3D" id="3.40.50.10420">
    <property type="entry name" value="NagB/RpiA/CoA transferase-like"/>
    <property type="match status" value="1"/>
</dbReference>
<reference evidence="2 3" key="1">
    <citation type="submission" date="2016-10" db="EMBL/GenBank/DDBJ databases">
        <authorList>
            <person name="de Groot N.N."/>
        </authorList>
    </citation>
    <scope>NUCLEOTIDE SEQUENCE [LARGE SCALE GENOMIC DNA]</scope>
    <source>
        <strain evidence="2 3">DSM 44778</strain>
    </source>
</reference>
<evidence type="ECO:0000259" key="1">
    <source>
        <dbReference type="Pfam" id="PF02589"/>
    </source>
</evidence>
<accession>A0A1I3RVT9</accession>
<dbReference type="InterPro" id="IPR037171">
    <property type="entry name" value="NagB/RpiA_transferase-like"/>
</dbReference>
<dbReference type="RefSeq" id="WP_093230454.1">
    <property type="nucleotide sequence ID" value="NZ_FORR01000011.1"/>
</dbReference>
<proteinExistence type="predicted"/>
<dbReference type="InterPro" id="IPR003741">
    <property type="entry name" value="LUD_dom"/>
</dbReference>
<dbReference type="Pfam" id="PF02589">
    <property type="entry name" value="LUD_dom"/>
    <property type="match status" value="1"/>
</dbReference>
<feature type="domain" description="LUD" evidence="1">
    <location>
        <begin position="65"/>
        <end position="240"/>
    </location>
</feature>
<evidence type="ECO:0000313" key="2">
    <source>
        <dbReference type="EMBL" id="SFJ49441.1"/>
    </source>
</evidence>
<dbReference type="EMBL" id="FORR01000011">
    <property type="protein sequence ID" value="SFJ49441.1"/>
    <property type="molecule type" value="Genomic_DNA"/>
</dbReference>
<dbReference type="Proteomes" id="UP000199545">
    <property type="component" value="Unassembled WGS sequence"/>
</dbReference>
<gene>
    <name evidence="2" type="ORF">SAMN05421852_11115</name>
</gene>
<protein>
    <submittedName>
        <fullName evidence="2">L-lactate dehydrogenase complex protein LldG</fullName>
    </submittedName>
</protein>
<dbReference type="STRING" id="46223.SAMN05421852_11115"/>
<sequence length="243" mass="27353">MNPNRSEEILKELERKAKEKEETFFQHIANRLGRPRLHTPPIQPVRGVPSFWRQYHLDFEERISLFMANWENLGGVAKRFGCKEDLVTFIRNEAETMQAKKLIRWQHPVLEQLEIEKTLPKADVTIWKESNREQLLQKAAEADIGIVVADYAIAHTGTVVVLSGATKGRSVSLLPTALMAIIRTEDVKTKMGEVLAVIQKRNGPSMPAGIHFITGPSRSSDIENDLTIGVHGPGIVYALLLDE</sequence>
<dbReference type="InterPro" id="IPR024185">
    <property type="entry name" value="FTHF_cligase-like_sf"/>
</dbReference>
<dbReference type="PANTHER" id="PTHR43682:SF1">
    <property type="entry name" value="LACTATE UTILIZATION PROTEIN C"/>
    <property type="match status" value="1"/>
</dbReference>
<dbReference type="AlphaFoldDB" id="A0A1I3RVT9"/>
<keyword evidence="3" id="KW-1185">Reference proteome</keyword>
<evidence type="ECO:0000313" key="3">
    <source>
        <dbReference type="Proteomes" id="UP000199545"/>
    </source>
</evidence>
<dbReference type="PANTHER" id="PTHR43682">
    <property type="entry name" value="LACTATE UTILIZATION PROTEIN C"/>
    <property type="match status" value="1"/>
</dbReference>
<dbReference type="SUPFAM" id="SSF100950">
    <property type="entry name" value="NagB/RpiA/CoA transferase-like"/>
    <property type="match status" value="1"/>
</dbReference>
<dbReference type="OrthoDB" id="9794157at2"/>
<organism evidence="2 3">
    <name type="scientific">Thermoflavimicrobium dichotomicum</name>
    <dbReference type="NCBI Taxonomy" id="46223"/>
    <lineage>
        <taxon>Bacteria</taxon>
        <taxon>Bacillati</taxon>
        <taxon>Bacillota</taxon>
        <taxon>Bacilli</taxon>
        <taxon>Bacillales</taxon>
        <taxon>Thermoactinomycetaceae</taxon>
        <taxon>Thermoflavimicrobium</taxon>
    </lineage>
</organism>